<evidence type="ECO:0000313" key="3">
    <source>
        <dbReference type="Proteomes" id="UP001476247"/>
    </source>
</evidence>
<dbReference type="EMBL" id="BAABUJ010000012">
    <property type="protein sequence ID" value="GAA5799455.1"/>
    <property type="molecule type" value="Genomic_DNA"/>
</dbReference>
<comment type="caution">
    <text evidence="2">The sequence shown here is derived from an EMBL/GenBank/DDBJ whole genome shotgun (WGS) entry which is preliminary data.</text>
</comment>
<sequence length="503" mass="57109">MASIYHQRPELNTKFFETGKRYYDKKNYQKAMICFVDALDGGHVGSQAYVGRMYYGGLGIARDYNTALFWFKLAGGNGDAEAQRMVGVIYYDGKVSGTPDYQQAVEWFCKSANNSNSISYSYAATGITYFKGNGKTNDHKVASDWLNIASDKGEIDTFYMIGLIYRSGGYGVDRDFDLAETWFMKGICKQNPYSIYGMGELYGLRSDSKQSWENAFDWCMKAADYNVSRAQNFIGEMYQNGLGREKDYNMAMEWYQKAEKNWYLDSIASIGRMYHYGYGVSIDYAEALKRYQAAGNRGSALNGIGLLYQSGLGIAQSHSIAMSYFEKAADVQSGAAFNSLGNVYKYGYDRDVDLETAFKYYAKSADLFCQNGMLNLGLMYMEGSGTEVNRDQALYWLQRADLFGNKIAKKYIDKITMSSAQTSQNTHSKEVIELLIQEKRLQGIQLQSMEEKLAILMAENELLKKNATTNEITDKKPEPKMFFHVEGDDVNKERKDPIKFFHL</sequence>
<dbReference type="SUPFAM" id="SSF81901">
    <property type="entry name" value="HCP-like"/>
    <property type="match status" value="2"/>
</dbReference>
<gene>
    <name evidence="2" type="ORF">HPULCUR_004870</name>
</gene>
<dbReference type="InterPro" id="IPR050767">
    <property type="entry name" value="Sel1_AlgK"/>
</dbReference>
<dbReference type="Gene3D" id="1.25.40.10">
    <property type="entry name" value="Tetratricopeptide repeat domain"/>
    <property type="match status" value="3"/>
</dbReference>
<evidence type="ECO:0000256" key="1">
    <source>
        <dbReference type="ARBA" id="ARBA00038101"/>
    </source>
</evidence>
<dbReference type="InterPro" id="IPR006597">
    <property type="entry name" value="Sel1-like"/>
</dbReference>
<proteinExistence type="inferred from homology"/>
<dbReference type="InterPro" id="IPR011990">
    <property type="entry name" value="TPR-like_helical_dom_sf"/>
</dbReference>
<evidence type="ECO:0008006" key="4">
    <source>
        <dbReference type="Google" id="ProtNLM"/>
    </source>
</evidence>
<reference evidence="2 3" key="1">
    <citation type="submission" date="2024-04" db="EMBL/GenBank/DDBJ databases">
        <title>genome sequences of Mucor flavus KT1a and Helicostylum pulchrum KT1b strains isolation_sourced from the surface of a dry-aged beef.</title>
        <authorList>
            <person name="Toyotome T."/>
            <person name="Hosono M."/>
            <person name="Torimaru M."/>
            <person name="Fukuda K."/>
            <person name="Mikami N."/>
        </authorList>
    </citation>
    <scope>NUCLEOTIDE SEQUENCE [LARGE SCALE GENOMIC DNA]</scope>
    <source>
        <strain evidence="2 3">KT1b</strain>
    </source>
</reference>
<keyword evidence="3" id="KW-1185">Reference proteome</keyword>
<accession>A0ABP9XXF8</accession>
<comment type="similarity">
    <text evidence="1">Belongs to the sel-1 family.</text>
</comment>
<protein>
    <recommendedName>
        <fullName evidence="4">Beta-lactamase</fullName>
    </recommendedName>
</protein>
<dbReference type="PANTHER" id="PTHR11102">
    <property type="entry name" value="SEL-1-LIKE PROTEIN"/>
    <property type="match status" value="1"/>
</dbReference>
<organism evidence="2 3">
    <name type="scientific">Helicostylum pulchrum</name>
    <dbReference type="NCBI Taxonomy" id="562976"/>
    <lineage>
        <taxon>Eukaryota</taxon>
        <taxon>Fungi</taxon>
        <taxon>Fungi incertae sedis</taxon>
        <taxon>Mucoromycota</taxon>
        <taxon>Mucoromycotina</taxon>
        <taxon>Mucoromycetes</taxon>
        <taxon>Mucorales</taxon>
        <taxon>Mucorineae</taxon>
        <taxon>Mucoraceae</taxon>
        <taxon>Helicostylum</taxon>
    </lineage>
</organism>
<dbReference type="PANTHER" id="PTHR11102:SF160">
    <property type="entry name" value="ERAD-ASSOCIATED E3 UBIQUITIN-PROTEIN LIGASE COMPONENT HRD3"/>
    <property type="match status" value="1"/>
</dbReference>
<name>A0ABP9XXF8_9FUNG</name>
<evidence type="ECO:0000313" key="2">
    <source>
        <dbReference type="EMBL" id="GAA5799455.1"/>
    </source>
</evidence>
<dbReference type="Proteomes" id="UP001476247">
    <property type="component" value="Unassembled WGS sequence"/>
</dbReference>
<dbReference type="Pfam" id="PF08238">
    <property type="entry name" value="Sel1"/>
    <property type="match status" value="10"/>
</dbReference>
<dbReference type="SMART" id="SM00671">
    <property type="entry name" value="SEL1"/>
    <property type="match status" value="10"/>
</dbReference>